<dbReference type="RefSeq" id="WP_139378731.1">
    <property type="nucleotide sequence ID" value="NZ_FUYS01000009.1"/>
</dbReference>
<feature type="non-terminal residue" evidence="1">
    <location>
        <position position="114"/>
    </location>
</feature>
<proteinExistence type="predicted"/>
<dbReference type="PROSITE" id="PS51257">
    <property type="entry name" value="PROKAR_LIPOPROTEIN"/>
    <property type="match status" value="1"/>
</dbReference>
<name>A0A1T5EAH3_9SPHI</name>
<gene>
    <name evidence="1" type="ORF">SAMN05660226_03193</name>
</gene>
<dbReference type="STRING" id="623280.SAMN05660226_03193"/>
<sequence length="114" mass="12735">MEKNHSALNWKNMLCWALIVLAFACNKDETPNISSDTDPIVEARGFFDRKGHPQPIDTMGVSYRYKKGALPLWDAAKVRQRGDTTIIFVPVVPQEDFFIVNGDGDAQAALTPQL</sequence>
<dbReference type="OrthoDB" id="923450at2"/>
<protein>
    <submittedName>
        <fullName evidence="1">Uncharacterized protein</fullName>
    </submittedName>
</protein>
<dbReference type="Proteomes" id="UP000190541">
    <property type="component" value="Unassembled WGS sequence"/>
</dbReference>
<reference evidence="1 2" key="1">
    <citation type="submission" date="2017-02" db="EMBL/GenBank/DDBJ databases">
        <authorList>
            <person name="Peterson S.W."/>
        </authorList>
    </citation>
    <scope>NUCLEOTIDE SEQUENCE [LARGE SCALE GENOMIC DNA]</scope>
    <source>
        <strain evidence="1 2">DSM 22899</strain>
    </source>
</reference>
<keyword evidence="2" id="KW-1185">Reference proteome</keyword>
<dbReference type="EMBL" id="FUYS01000009">
    <property type="protein sequence ID" value="SKB80705.1"/>
    <property type="molecule type" value="Genomic_DNA"/>
</dbReference>
<accession>A0A1T5EAH3</accession>
<dbReference type="AlphaFoldDB" id="A0A1T5EAH3"/>
<organism evidence="1 2">
    <name type="scientific">Parapedobacter luteus</name>
    <dbReference type="NCBI Taxonomy" id="623280"/>
    <lineage>
        <taxon>Bacteria</taxon>
        <taxon>Pseudomonadati</taxon>
        <taxon>Bacteroidota</taxon>
        <taxon>Sphingobacteriia</taxon>
        <taxon>Sphingobacteriales</taxon>
        <taxon>Sphingobacteriaceae</taxon>
        <taxon>Parapedobacter</taxon>
    </lineage>
</organism>
<evidence type="ECO:0000313" key="2">
    <source>
        <dbReference type="Proteomes" id="UP000190541"/>
    </source>
</evidence>
<evidence type="ECO:0000313" key="1">
    <source>
        <dbReference type="EMBL" id="SKB80705.1"/>
    </source>
</evidence>